<dbReference type="PANTHER" id="PTHR39324">
    <property type="entry name" value="CALCIUM DODECIN"/>
    <property type="match status" value="1"/>
</dbReference>
<protein>
    <submittedName>
        <fullName evidence="1">Dodecin domain-containing protein</fullName>
    </submittedName>
</protein>
<gene>
    <name evidence="1" type="ORF">FXN63_20845</name>
</gene>
<dbReference type="KEGG" id="pacr:FXN63_20845"/>
<dbReference type="PANTHER" id="PTHR39324:SF1">
    <property type="entry name" value="CALCIUM DODECIN"/>
    <property type="match status" value="1"/>
</dbReference>
<dbReference type="RefSeq" id="WP_148817123.1">
    <property type="nucleotide sequence ID" value="NZ_CP043046.1"/>
</dbReference>
<evidence type="ECO:0000313" key="1">
    <source>
        <dbReference type="EMBL" id="QEI08014.1"/>
    </source>
</evidence>
<accession>A0A5C0B279</accession>
<dbReference type="NCBIfam" id="NF043052">
    <property type="entry name" value="DodecBact"/>
    <property type="match status" value="1"/>
</dbReference>
<dbReference type="SUPFAM" id="SSF89807">
    <property type="entry name" value="Dodecin-like"/>
    <property type="match status" value="1"/>
</dbReference>
<sequence>MSDNVYKIIELTGESTQSVEHAVTTAVERAARTLDHIRWFEVIETRGSVQDGKVASWQVTLKLGVHLDDRKG</sequence>
<dbReference type="InterPro" id="IPR036694">
    <property type="entry name" value="Dodecin-like_sf"/>
</dbReference>
<dbReference type="EMBL" id="CP043046">
    <property type="protein sequence ID" value="QEI08014.1"/>
    <property type="molecule type" value="Genomic_DNA"/>
</dbReference>
<name>A0A5C0B279_9BURK</name>
<dbReference type="AlphaFoldDB" id="A0A5C0B279"/>
<organism evidence="1 2">
    <name type="scientific">Pigmentiphaga aceris</name>
    <dbReference type="NCBI Taxonomy" id="1940612"/>
    <lineage>
        <taxon>Bacteria</taxon>
        <taxon>Pseudomonadati</taxon>
        <taxon>Pseudomonadota</taxon>
        <taxon>Betaproteobacteria</taxon>
        <taxon>Burkholderiales</taxon>
        <taxon>Alcaligenaceae</taxon>
        <taxon>Pigmentiphaga</taxon>
    </lineage>
</organism>
<dbReference type="Pfam" id="PF07311">
    <property type="entry name" value="Dodecin"/>
    <property type="match status" value="1"/>
</dbReference>
<dbReference type="InterPro" id="IPR009923">
    <property type="entry name" value="Dodecin"/>
</dbReference>
<keyword evidence="2" id="KW-1185">Reference proteome</keyword>
<evidence type="ECO:0000313" key="2">
    <source>
        <dbReference type="Proteomes" id="UP000325161"/>
    </source>
</evidence>
<dbReference type="OrthoDB" id="9805889at2"/>
<reference evidence="1 2" key="1">
    <citation type="submission" date="2019-08" db="EMBL/GenBank/DDBJ databases">
        <title>Amphibian skin-associated Pigmentiphaga: genome sequence and occurrence across geography and hosts.</title>
        <authorList>
            <person name="Bletz M.C."/>
            <person name="Bunk B."/>
            <person name="Sproeer C."/>
            <person name="Biwer P."/>
            <person name="Reiter S."/>
            <person name="Rabemananjara F.C.E."/>
            <person name="Schulz S."/>
            <person name="Overmann J."/>
            <person name="Vences M."/>
        </authorList>
    </citation>
    <scope>NUCLEOTIDE SEQUENCE [LARGE SCALE GENOMIC DNA]</scope>
    <source>
        <strain evidence="1 2">Mada1488</strain>
    </source>
</reference>
<dbReference type="InterPro" id="IPR025543">
    <property type="entry name" value="Dodecin-like"/>
</dbReference>
<proteinExistence type="predicted"/>
<dbReference type="InterPro" id="IPR050049">
    <property type="entry name" value="Dodecin_bact"/>
</dbReference>
<dbReference type="Gene3D" id="3.30.1660.10">
    <property type="entry name" value="Flavin-binding protein dodecin"/>
    <property type="match status" value="1"/>
</dbReference>
<dbReference type="Proteomes" id="UP000325161">
    <property type="component" value="Chromosome"/>
</dbReference>